<reference evidence="2 4" key="1">
    <citation type="submission" date="2018-10" db="EMBL/GenBank/DDBJ databases">
        <title>Co-occurring genomic capacity for anaerobic methane metabolism and dissimilatory sulfite reduction discovered in the Korarchaeota.</title>
        <authorList>
            <person name="Mckay L.J."/>
            <person name="Dlakic M."/>
            <person name="Fields M.W."/>
            <person name="Delmont T.O."/>
            <person name="Eren A.M."/>
            <person name="Jay Z.J."/>
            <person name="Klingelsmith K.B."/>
            <person name="Rusch D.B."/>
            <person name="Inskeep W.P."/>
        </authorList>
    </citation>
    <scope>NUCLEOTIDE SEQUENCE [LARGE SCALE GENOMIC DNA]</scope>
    <source>
        <strain evidence="2 4">MDKW</strain>
    </source>
</reference>
<evidence type="ECO:0000313" key="3">
    <source>
        <dbReference type="EMBL" id="RZN63260.1"/>
    </source>
</evidence>
<feature type="transmembrane region" description="Helical" evidence="1">
    <location>
        <begin position="7"/>
        <end position="24"/>
    </location>
</feature>
<dbReference type="Proteomes" id="UP000277582">
    <property type="component" value="Unassembled WGS sequence"/>
</dbReference>
<protein>
    <recommendedName>
        <fullName evidence="6">Stage II sporulation protein M</fullName>
    </recommendedName>
</protein>
<evidence type="ECO:0000256" key="1">
    <source>
        <dbReference type="SAM" id="Phobius"/>
    </source>
</evidence>
<feature type="transmembrane region" description="Helical" evidence="1">
    <location>
        <begin position="64"/>
        <end position="89"/>
    </location>
</feature>
<keyword evidence="1" id="KW-0472">Membrane</keyword>
<keyword evidence="1" id="KW-0812">Transmembrane</keyword>
<comment type="caution">
    <text evidence="2">The sequence shown here is derived from an EMBL/GenBank/DDBJ whole genome shotgun (WGS) entry which is preliminary data.</text>
</comment>
<evidence type="ECO:0000313" key="4">
    <source>
        <dbReference type="Proteomes" id="UP000277582"/>
    </source>
</evidence>
<dbReference type="EMBL" id="RXII01000020">
    <property type="protein sequence ID" value="RZN63260.1"/>
    <property type="molecule type" value="Genomic_DNA"/>
</dbReference>
<keyword evidence="1" id="KW-1133">Transmembrane helix</keyword>
<sequence>MNTRQKISAITVLLLVTIGIIMGLKQGPASPSQFYINYSPMAKTLLPKNFSFTRYLGEYIGNNVGIFMVLFFLGSVFPPVIFDMLIYNFMAITRMALYLGANTTIYVLCMHGIYELASILMVSWCSLSLFILMIQELIHKGKYVADFGLEAKVLAISLGTLIGAAFIEGWVTPLLWR</sequence>
<feature type="transmembrane region" description="Helical" evidence="1">
    <location>
        <begin position="151"/>
        <end position="171"/>
    </location>
</feature>
<evidence type="ECO:0008006" key="6">
    <source>
        <dbReference type="Google" id="ProtNLM"/>
    </source>
</evidence>
<evidence type="ECO:0000313" key="2">
    <source>
        <dbReference type="EMBL" id="RSN78329.1"/>
    </source>
</evidence>
<dbReference type="Proteomes" id="UP000316217">
    <property type="component" value="Unassembled WGS sequence"/>
</dbReference>
<dbReference type="EMBL" id="RCOS01000021">
    <property type="protein sequence ID" value="RSN78329.1"/>
    <property type="molecule type" value="Genomic_DNA"/>
</dbReference>
<dbReference type="AlphaFoldDB" id="A0A3R9R3A7"/>
<organism evidence="2 4">
    <name type="scientific">Candidatus Methanodesulfokora washburnensis</name>
    <dbReference type="NCBI Taxonomy" id="2478471"/>
    <lineage>
        <taxon>Archaea</taxon>
        <taxon>Thermoproteota</taxon>
        <taxon>Candidatus Korarchaeia</taxon>
        <taxon>Candidatus Korarchaeia incertae sedis</taxon>
        <taxon>Candidatus Methanodesulfokora</taxon>
    </lineage>
</organism>
<dbReference type="RefSeq" id="WP_125670226.1">
    <property type="nucleotide sequence ID" value="NZ_RCOS01000021.1"/>
</dbReference>
<reference evidence="3 5" key="2">
    <citation type="journal article" date="2019" name="Nat. Microbiol.">
        <title>Wide diversity of methane and short-chain alkane metabolisms in uncultured archaea.</title>
        <authorList>
            <person name="Borrel G."/>
            <person name="Adam P.S."/>
            <person name="McKay L.J."/>
            <person name="Chen L.X."/>
            <person name="Sierra-Garcia I.N."/>
            <person name="Sieber C.M."/>
            <person name="Letourneur Q."/>
            <person name="Ghozlane A."/>
            <person name="Andersen G.L."/>
            <person name="Li W.J."/>
            <person name="Hallam S.J."/>
            <person name="Muyzer G."/>
            <person name="de Oliveira V.M."/>
            <person name="Inskeep W.P."/>
            <person name="Banfield J.F."/>
            <person name="Gribaldo S."/>
        </authorList>
    </citation>
    <scope>NUCLEOTIDE SEQUENCE [LARGE SCALE GENOMIC DNA]</scope>
    <source>
        <strain evidence="3">NM4</strain>
    </source>
</reference>
<evidence type="ECO:0000313" key="5">
    <source>
        <dbReference type="Proteomes" id="UP000316217"/>
    </source>
</evidence>
<keyword evidence="4" id="KW-1185">Reference proteome</keyword>
<dbReference type="InterPro" id="IPR002798">
    <property type="entry name" value="SpoIIM-like"/>
</dbReference>
<gene>
    <name evidence="2" type="ORF">D6D85_01200</name>
    <name evidence="3" type="ORF">EF810_01165</name>
</gene>
<accession>A0A3R9R3A7</accession>
<dbReference type="Pfam" id="PF01944">
    <property type="entry name" value="SpoIIM"/>
    <property type="match status" value="1"/>
</dbReference>
<name>A0A3R9R3A7_9CREN</name>
<feature type="transmembrane region" description="Helical" evidence="1">
    <location>
        <begin position="120"/>
        <end position="139"/>
    </location>
</feature>
<proteinExistence type="predicted"/>